<evidence type="ECO:0000313" key="5">
    <source>
        <dbReference type="Proteomes" id="UP000799118"/>
    </source>
</evidence>
<feature type="domain" description="FAS1" evidence="3">
    <location>
        <begin position="176"/>
        <end position="322"/>
    </location>
</feature>
<dbReference type="InterPro" id="IPR036378">
    <property type="entry name" value="FAS1_dom_sf"/>
</dbReference>
<dbReference type="EMBL" id="ML769413">
    <property type="protein sequence ID" value="KAE9404849.1"/>
    <property type="molecule type" value="Genomic_DNA"/>
</dbReference>
<gene>
    <name evidence="4" type="ORF">BT96DRAFT_396852</name>
</gene>
<dbReference type="PANTHER" id="PTHR10900">
    <property type="entry name" value="PERIOSTIN-RELATED"/>
    <property type="match status" value="1"/>
</dbReference>
<evidence type="ECO:0000313" key="4">
    <source>
        <dbReference type="EMBL" id="KAE9404849.1"/>
    </source>
</evidence>
<feature type="region of interest" description="Disordered" evidence="1">
    <location>
        <begin position="354"/>
        <end position="375"/>
    </location>
</feature>
<dbReference type="GO" id="GO:0005615">
    <property type="term" value="C:extracellular space"/>
    <property type="evidence" value="ECO:0007669"/>
    <property type="project" value="TreeGrafter"/>
</dbReference>
<dbReference type="SUPFAM" id="SSF82153">
    <property type="entry name" value="FAS1 domain"/>
    <property type="match status" value="2"/>
</dbReference>
<organism evidence="4 5">
    <name type="scientific">Gymnopus androsaceus JB14</name>
    <dbReference type="NCBI Taxonomy" id="1447944"/>
    <lineage>
        <taxon>Eukaryota</taxon>
        <taxon>Fungi</taxon>
        <taxon>Dikarya</taxon>
        <taxon>Basidiomycota</taxon>
        <taxon>Agaricomycotina</taxon>
        <taxon>Agaricomycetes</taxon>
        <taxon>Agaricomycetidae</taxon>
        <taxon>Agaricales</taxon>
        <taxon>Marasmiineae</taxon>
        <taxon>Omphalotaceae</taxon>
        <taxon>Gymnopus</taxon>
    </lineage>
</organism>
<proteinExistence type="predicted"/>
<dbReference type="SMART" id="SM00554">
    <property type="entry name" value="FAS1"/>
    <property type="match status" value="1"/>
</dbReference>
<dbReference type="Pfam" id="PF02469">
    <property type="entry name" value="Fasciclin"/>
    <property type="match status" value="1"/>
</dbReference>
<evidence type="ECO:0000256" key="2">
    <source>
        <dbReference type="SAM" id="SignalP"/>
    </source>
</evidence>
<dbReference type="InterPro" id="IPR000782">
    <property type="entry name" value="FAS1_domain"/>
</dbReference>
<dbReference type="OrthoDB" id="286301at2759"/>
<dbReference type="Proteomes" id="UP000799118">
    <property type="component" value="Unassembled WGS sequence"/>
</dbReference>
<feature type="signal peptide" evidence="2">
    <location>
        <begin position="1"/>
        <end position="19"/>
    </location>
</feature>
<dbReference type="AlphaFoldDB" id="A0A6A4I273"/>
<evidence type="ECO:0000256" key="1">
    <source>
        <dbReference type="SAM" id="MobiDB-lite"/>
    </source>
</evidence>
<dbReference type="PROSITE" id="PS50213">
    <property type="entry name" value="FAS1"/>
    <property type="match status" value="1"/>
</dbReference>
<feature type="chain" id="PRO_5025680550" evidence="2">
    <location>
        <begin position="20"/>
        <end position="404"/>
    </location>
</feature>
<sequence length="404" mass="41231">MFQRIQNLAILALASVSFAQNLSSLSDTLNTEGLTCFLNLTETLVSSSSGAALVEALSNGTYTILALSNDACASVTTTNETLLGEVLSYHILKGRFDDSSSPVNFTSATSPNHTIGHTLLNGSDDGFPEALAWTQENGGISFLNQPNNANISVTKCIAVNGTTIDLCVINGVLTIPGTTSSAIAASNNTQSLNGLIDNISVLSPNGTTNETLGQFLDGQQGCTIFAPDDTAVSAVSSALPALESNGSTTLVTLILNHILNGTTLYSTQITNGLNLTTAAGESITFTTNSTGIFVKVGNTTAQIIQSDIITSNCVLHIINNIFVDTNSNPSAASSAYASATSAAAQQTAETGAITATTTGSSGGSSTSTSSSTSNGAEALPVVSRSYMTALATVVSFVVFGAYLV</sequence>
<name>A0A6A4I273_9AGAR</name>
<keyword evidence="5" id="KW-1185">Reference proteome</keyword>
<reference evidence="4" key="1">
    <citation type="journal article" date="2019" name="Environ. Microbiol.">
        <title>Fungal ecological strategies reflected in gene transcription - a case study of two litter decomposers.</title>
        <authorList>
            <person name="Barbi F."/>
            <person name="Kohler A."/>
            <person name="Barry K."/>
            <person name="Baskaran P."/>
            <person name="Daum C."/>
            <person name="Fauchery L."/>
            <person name="Ihrmark K."/>
            <person name="Kuo A."/>
            <person name="LaButti K."/>
            <person name="Lipzen A."/>
            <person name="Morin E."/>
            <person name="Grigoriev I.V."/>
            <person name="Henrissat B."/>
            <person name="Lindahl B."/>
            <person name="Martin F."/>
        </authorList>
    </citation>
    <scope>NUCLEOTIDE SEQUENCE</scope>
    <source>
        <strain evidence="4">JB14</strain>
    </source>
</reference>
<accession>A0A6A4I273</accession>
<dbReference type="InterPro" id="IPR050904">
    <property type="entry name" value="Adhesion/Biosynth-related"/>
</dbReference>
<evidence type="ECO:0000259" key="3">
    <source>
        <dbReference type="PROSITE" id="PS50213"/>
    </source>
</evidence>
<dbReference type="PANTHER" id="PTHR10900:SF77">
    <property type="entry name" value="FI19380P1"/>
    <property type="match status" value="1"/>
</dbReference>
<keyword evidence="2" id="KW-0732">Signal</keyword>
<dbReference type="Gene3D" id="2.30.180.10">
    <property type="entry name" value="FAS1 domain"/>
    <property type="match status" value="2"/>
</dbReference>
<protein>
    <submittedName>
        <fullName evidence="4">Fasciclin-domain-containing protein</fullName>
    </submittedName>
</protein>